<dbReference type="AlphaFoldDB" id="A0A2A9EMS6"/>
<keyword evidence="3" id="KW-1185">Reference proteome</keyword>
<name>A0A2A9EMS6_9MICO</name>
<sequence>MNGVVANLALAITAAGVVCAVGVAAVAGLRAAVPVLLDFLLAAGLLRLTSGLEWDSIAATGLIVVARHVITAGLAVGTPPRNGWRAALDPRSRSPRPPG</sequence>
<organism evidence="2 3">
    <name type="scientific">Georgenia soli</name>
    <dbReference type="NCBI Taxonomy" id="638953"/>
    <lineage>
        <taxon>Bacteria</taxon>
        <taxon>Bacillati</taxon>
        <taxon>Actinomycetota</taxon>
        <taxon>Actinomycetes</taxon>
        <taxon>Micrococcales</taxon>
        <taxon>Bogoriellaceae</taxon>
        <taxon>Georgenia</taxon>
    </lineage>
</organism>
<accession>A0A2A9EMS6</accession>
<comment type="caution">
    <text evidence="2">The sequence shown here is derived from an EMBL/GenBank/DDBJ whole genome shotgun (WGS) entry which is preliminary data.</text>
</comment>
<evidence type="ECO:0000256" key="1">
    <source>
        <dbReference type="SAM" id="MobiDB-lite"/>
    </source>
</evidence>
<dbReference type="Proteomes" id="UP000222106">
    <property type="component" value="Unassembled WGS sequence"/>
</dbReference>
<dbReference type="EMBL" id="PDJI01000004">
    <property type="protein sequence ID" value="PFG39906.1"/>
    <property type="molecule type" value="Genomic_DNA"/>
</dbReference>
<feature type="region of interest" description="Disordered" evidence="1">
    <location>
        <begin position="80"/>
        <end position="99"/>
    </location>
</feature>
<evidence type="ECO:0000313" key="2">
    <source>
        <dbReference type="EMBL" id="PFG39906.1"/>
    </source>
</evidence>
<protein>
    <recommendedName>
        <fullName evidence="4">DUF1622 domain-containing protein</fullName>
    </recommendedName>
</protein>
<proteinExistence type="predicted"/>
<evidence type="ECO:0000313" key="3">
    <source>
        <dbReference type="Proteomes" id="UP000222106"/>
    </source>
</evidence>
<dbReference type="RefSeq" id="WP_211287193.1">
    <property type="nucleotide sequence ID" value="NZ_PDJI01000004.1"/>
</dbReference>
<gene>
    <name evidence="2" type="ORF">ATJ97_2426</name>
</gene>
<evidence type="ECO:0008006" key="4">
    <source>
        <dbReference type="Google" id="ProtNLM"/>
    </source>
</evidence>
<reference evidence="2 3" key="1">
    <citation type="submission" date="2017-10" db="EMBL/GenBank/DDBJ databases">
        <title>Sequencing the genomes of 1000 actinobacteria strains.</title>
        <authorList>
            <person name="Klenk H.-P."/>
        </authorList>
    </citation>
    <scope>NUCLEOTIDE SEQUENCE [LARGE SCALE GENOMIC DNA]</scope>
    <source>
        <strain evidence="2 3">DSM 21838</strain>
    </source>
</reference>